<proteinExistence type="predicted"/>
<dbReference type="InterPro" id="IPR036908">
    <property type="entry name" value="RlpA-like_sf"/>
</dbReference>
<evidence type="ECO:0000313" key="7">
    <source>
        <dbReference type="EMBL" id="KAF1303639.1"/>
    </source>
</evidence>
<keyword evidence="1 4" id="KW-0732">Signal</keyword>
<evidence type="ECO:0000313" key="8">
    <source>
        <dbReference type="Proteomes" id="UP000782705"/>
    </source>
</evidence>
<feature type="compositionally biased region" description="Basic and acidic residues" evidence="3">
    <location>
        <begin position="208"/>
        <end position="248"/>
    </location>
</feature>
<feature type="coiled-coil region" evidence="2">
    <location>
        <begin position="52"/>
        <end position="96"/>
    </location>
</feature>
<name>A0ABQ6Z012_9ENTE</name>
<feature type="chain" id="PRO_5045277719" evidence="4">
    <location>
        <begin position="24"/>
        <end position="393"/>
    </location>
</feature>
<dbReference type="SUPFAM" id="SSF50685">
    <property type="entry name" value="Barwin-like endoglucanases"/>
    <property type="match status" value="1"/>
</dbReference>
<dbReference type="InterPro" id="IPR051933">
    <property type="entry name" value="Resuscitation_pf_RpfB"/>
</dbReference>
<feature type="domain" description="Peptidoglycan hydrolase PcsB coiled-coil" evidence="6">
    <location>
        <begin position="83"/>
        <end position="155"/>
    </location>
</feature>
<dbReference type="EMBL" id="MAEL01000039">
    <property type="protein sequence ID" value="KAF1303639.1"/>
    <property type="molecule type" value="Genomic_DNA"/>
</dbReference>
<protein>
    <submittedName>
        <fullName evidence="7">Peptidase M23</fullName>
    </submittedName>
</protein>
<dbReference type="Proteomes" id="UP000782705">
    <property type="component" value="Unassembled WGS sequence"/>
</dbReference>
<accession>A0ABQ6Z012</accession>
<evidence type="ECO:0000256" key="1">
    <source>
        <dbReference type="ARBA" id="ARBA00022729"/>
    </source>
</evidence>
<dbReference type="Gene3D" id="6.10.250.3150">
    <property type="match status" value="1"/>
</dbReference>
<organism evidence="7 8">
    <name type="scientific">Candidatus Enterococcus willemsii</name>
    <dbReference type="NCBI Taxonomy" id="1857215"/>
    <lineage>
        <taxon>Bacteria</taxon>
        <taxon>Bacillati</taxon>
        <taxon>Bacillota</taxon>
        <taxon>Bacilli</taxon>
        <taxon>Lactobacillales</taxon>
        <taxon>Enterococcaceae</taxon>
        <taxon>Enterococcus</taxon>
    </lineage>
</organism>
<dbReference type="RefSeq" id="WP_161902181.1">
    <property type="nucleotide sequence ID" value="NZ_MAEL01000039.1"/>
</dbReference>
<keyword evidence="8" id="KW-1185">Reference proteome</keyword>
<feature type="compositionally biased region" description="Low complexity" evidence="3">
    <location>
        <begin position="249"/>
        <end position="264"/>
    </location>
</feature>
<gene>
    <name evidence="7" type="ORF">BAU17_06485</name>
</gene>
<evidence type="ECO:0000256" key="3">
    <source>
        <dbReference type="SAM" id="MobiDB-lite"/>
    </source>
</evidence>
<dbReference type="Pfam" id="PF06725">
    <property type="entry name" value="3D"/>
    <property type="match status" value="1"/>
</dbReference>
<dbReference type="CDD" id="cd22786">
    <property type="entry name" value="DPBB_YuiC-like"/>
    <property type="match status" value="1"/>
</dbReference>
<keyword evidence="2" id="KW-0175">Coiled coil</keyword>
<evidence type="ECO:0000256" key="2">
    <source>
        <dbReference type="SAM" id="Coils"/>
    </source>
</evidence>
<dbReference type="InterPro" id="IPR010611">
    <property type="entry name" value="3D_dom"/>
</dbReference>
<dbReference type="Pfam" id="PF24568">
    <property type="entry name" value="CC_PcsB"/>
    <property type="match status" value="1"/>
</dbReference>
<dbReference type="PANTHER" id="PTHR39160:SF6">
    <property type="entry name" value="CELL WALL-BINDING PROTEIN YOCH"/>
    <property type="match status" value="1"/>
</dbReference>
<dbReference type="InterPro" id="IPR057309">
    <property type="entry name" value="PcsB_CC"/>
</dbReference>
<evidence type="ECO:0000259" key="6">
    <source>
        <dbReference type="Pfam" id="PF24568"/>
    </source>
</evidence>
<reference evidence="7 8" key="1">
    <citation type="submission" date="2016-06" db="EMBL/GenBank/DDBJ databases">
        <title>Four novel species of enterococci isolated from chicken manure.</title>
        <authorList>
            <person name="Van Tyne D."/>
        </authorList>
    </citation>
    <scope>NUCLEOTIDE SEQUENCE [LARGE SCALE GENOMIC DNA]</scope>
    <source>
        <strain evidence="7 8">CU12B</strain>
    </source>
</reference>
<feature type="signal peptide" evidence="4">
    <location>
        <begin position="1"/>
        <end position="23"/>
    </location>
</feature>
<feature type="compositionally biased region" description="Polar residues" evidence="3">
    <location>
        <begin position="286"/>
        <end position="298"/>
    </location>
</feature>
<comment type="caution">
    <text evidence="7">The sequence shown here is derived from an EMBL/GenBank/DDBJ whole genome shotgun (WGS) entry which is preliminary data.</text>
</comment>
<evidence type="ECO:0000259" key="5">
    <source>
        <dbReference type="Pfam" id="PF06725"/>
    </source>
</evidence>
<dbReference type="PANTHER" id="PTHR39160">
    <property type="entry name" value="CELL WALL-BINDING PROTEIN YOCH"/>
    <property type="match status" value="1"/>
</dbReference>
<feature type="coiled-coil region" evidence="2">
    <location>
        <begin position="137"/>
        <end position="167"/>
    </location>
</feature>
<evidence type="ECO:0000256" key="4">
    <source>
        <dbReference type="SAM" id="SignalP"/>
    </source>
</evidence>
<dbReference type="Gene3D" id="2.40.40.10">
    <property type="entry name" value="RlpA-like domain"/>
    <property type="match status" value="1"/>
</dbReference>
<feature type="domain" description="3D" evidence="5">
    <location>
        <begin position="332"/>
        <end position="393"/>
    </location>
</feature>
<sequence length="393" mass="42300">MKAKKFLATCLLGVTLAGPIAVSAETMESLDKKENALLQQSQTISADVQAALQDINETYQAVEDLKGQIKENEETLAKTQKEIAATEATIAERKELMTDRLKSLQLNASTEDKLAMLLESSSIQDFINGVYAITVMQTAANDEIETLQAETDKLQKLEKTVSETQSSLETDQATLVSQADALDSKITTLQAELADNQTALAEVANSKAVEEQRMKAEAERKAKAEAEAKEAAEAEKRQAEQEAAKESISETPKSSASSESTVAEETTKESTNNVTNTPAPPKQDPPATNNGGSENKSSGRVMYMESTAYSYSESGASFFTASGLDLRQNPQAIAVDPSVIPLGTLVEVEGYGVAIAADTGGAIKGNIIDVHFKTREECIEWGRRHNVKVTILE</sequence>
<feature type="region of interest" description="Disordered" evidence="3">
    <location>
        <begin position="204"/>
        <end position="299"/>
    </location>
</feature>